<proteinExistence type="predicted"/>
<comment type="caution">
    <text evidence="1">The sequence shown here is derived from an EMBL/GenBank/DDBJ whole genome shotgun (WGS) entry which is preliminary data.</text>
</comment>
<sequence>YDGANGNWIGWFNTILASGYSGVVVVNASNNVIWFNGIGTDGGDIDWGNNNYGVHIVNSPGNLVASNLIHNNGTSGGDAGVRVENPSSFNNFISLNSITQNGGLGIELINSGNTNLPAPVITAGTCTSTISGTACPGCIVEIFSDGADEGRFFEESVTADASTGAFSWAGPPAGPNLTATASNVFLGSTSQFSAAFPIEVCNNPPTAAFTFAPNDVNRCTSITFDASSSSDVEDA</sequence>
<dbReference type="SUPFAM" id="SSF51126">
    <property type="entry name" value="Pectin lyase-like"/>
    <property type="match status" value="1"/>
</dbReference>
<gene>
    <name evidence="1" type="ORF">S03H2_23113</name>
</gene>
<dbReference type="EMBL" id="BARU01012570">
    <property type="protein sequence ID" value="GAH42690.1"/>
    <property type="molecule type" value="Genomic_DNA"/>
</dbReference>
<feature type="non-terminal residue" evidence="1">
    <location>
        <position position="1"/>
    </location>
</feature>
<feature type="non-terminal residue" evidence="1">
    <location>
        <position position="235"/>
    </location>
</feature>
<evidence type="ECO:0000313" key="1">
    <source>
        <dbReference type="EMBL" id="GAH42690.1"/>
    </source>
</evidence>
<accession>X1GCZ5</accession>
<reference evidence="1" key="1">
    <citation type="journal article" date="2014" name="Front. Microbiol.">
        <title>High frequency of phylogenetically diverse reductive dehalogenase-homologous genes in deep subseafloor sedimentary metagenomes.</title>
        <authorList>
            <person name="Kawai M."/>
            <person name="Futagami T."/>
            <person name="Toyoda A."/>
            <person name="Takaki Y."/>
            <person name="Nishi S."/>
            <person name="Hori S."/>
            <person name="Arai W."/>
            <person name="Tsubouchi T."/>
            <person name="Morono Y."/>
            <person name="Uchiyama I."/>
            <person name="Ito T."/>
            <person name="Fujiyama A."/>
            <person name="Inagaki F."/>
            <person name="Takami H."/>
        </authorList>
    </citation>
    <scope>NUCLEOTIDE SEQUENCE</scope>
    <source>
        <strain evidence="1">Expedition CK06-06</strain>
    </source>
</reference>
<dbReference type="AlphaFoldDB" id="X1GCZ5"/>
<protein>
    <submittedName>
        <fullName evidence="1">Uncharacterized protein</fullName>
    </submittedName>
</protein>
<dbReference type="InterPro" id="IPR011050">
    <property type="entry name" value="Pectin_lyase_fold/virulence"/>
</dbReference>
<name>X1GCZ5_9ZZZZ</name>
<organism evidence="1">
    <name type="scientific">marine sediment metagenome</name>
    <dbReference type="NCBI Taxonomy" id="412755"/>
    <lineage>
        <taxon>unclassified sequences</taxon>
        <taxon>metagenomes</taxon>
        <taxon>ecological metagenomes</taxon>
    </lineage>
</organism>